<evidence type="ECO:0000313" key="1">
    <source>
        <dbReference type="EMBL" id="KAG5167703.1"/>
    </source>
</evidence>
<gene>
    <name evidence="1" type="ORF">JR316_008055</name>
</gene>
<proteinExistence type="predicted"/>
<dbReference type="OrthoDB" id="2823490at2759"/>
<accession>A0A8H8CJG1</accession>
<protein>
    <submittedName>
        <fullName evidence="1">Uncharacterized protein</fullName>
    </submittedName>
</protein>
<name>A0A8H8CJG1_PSICU</name>
<reference evidence="1" key="1">
    <citation type="submission" date="2021-02" db="EMBL/GenBank/DDBJ databases">
        <title>Psilocybe cubensis genome.</title>
        <authorList>
            <person name="Mckernan K.J."/>
            <person name="Crawford S."/>
            <person name="Trippe A."/>
            <person name="Kane L.T."/>
            <person name="Mclaughlin S."/>
        </authorList>
    </citation>
    <scope>NUCLEOTIDE SEQUENCE [LARGE SCALE GENOMIC DNA]</scope>
    <source>
        <strain evidence="1">MGC-MH-2018</strain>
    </source>
</reference>
<dbReference type="EMBL" id="JAFIQS010000007">
    <property type="protein sequence ID" value="KAG5167703.1"/>
    <property type="molecule type" value="Genomic_DNA"/>
</dbReference>
<organism evidence="1">
    <name type="scientific">Psilocybe cubensis</name>
    <name type="common">Psychedelic mushroom</name>
    <name type="synonym">Stropharia cubensis</name>
    <dbReference type="NCBI Taxonomy" id="181762"/>
    <lineage>
        <taxon>Eukaryota</taxon>
        <taxon>Fungi</taxon>
        <taxon>Dikarya</taxon>
        <taxon>Basidiomycota</taxon>
        <taxon>Agaricomycotina</taxon>
        <taxon>Agaricomycetes</taxon>
        <taxon>Agaricomycetidae</taxon>
        <taxon>Agaricales</taxon>
        <taxon>Agaricineae</taxon>
        <taxon>Strophariaceae</taxon>
        <taxon>Psilocybe</taxon>
    </lineage>
</organism>
<sequence length="227" mass="26273">MPSHSLLPLLLCNRQINTEVLALMELLTSTSHDWMCYELDCEIVDEVKIVPTWVHIPPIHPKHGATISCVYVTFRLSGQRRFLDPETAGRVEFWSHGNGGPSRIIRGLEAILTRFLKWGPNFLNLSKNPQRSRFKYFRRDPEKAHKLFTVMVDKLVLNFATPPISPEEMRLREENGEIINPRQACGIVRRYFDILLDGGYMGDSFEKRDFIVARVGHIQWEIDGQIE</sequence>
<comment type="caution">
    <text evidence="1">The sequence shown here is derived from an EMBL/GenBank/DDBJ whole genome shotgun (WGS) entry which is preliminary data.</text>
</comment>
<dbReference type="AlphaFoldDB" id="A0A8H8CJG1"/>